<feature type="DNA-binding region" description="OmpR/PhoB-type" evidence="5">
    <location>
        <begin position="127"/>
        <end position="226"/>
    </location>
</feature>
<evidence type="ECO:0000256" key="1">
    <source>
        <dbReference type="ARBA" id="ARBA00022553"/>
    </source>
</evidence>
<evidence type="ECO:0000256" key="6">
    <source>
        <dbReference type="SAM" id="MobiDB-lite"/>
    </source>
</evidence>
<accession>A0A4P8IQ01</accession>
<dbReference type="SMART" id="SM00862">
    <property type="entry name" value="Trans_reg_C"/>
    <property type="match status" value="1"/>
</dbReference>
<keyword evidence="2" id="KW-0902">Two-component regulatory system</keyword>
<protein>
    <submittedName>
        <fullName evidence="9">Response regulator transcription factor</fullName>
    </submittedName>
</protein>
<dbReference type="PANTHER" id="PTHR48111">
    <property type="entry name" value="REGULATOR OF RPOS"/>
    <property type="match status" value="1"/>
</dbReference>
<dbReference type="EMBL" id="CP040077">
    <property type="protein sequence ID" value="QCP51148.1"/>
    <property type="molecule type" value="Genomic_DNA"/>
</dbReference>
<evidence type="ECO:0000256" key="4">
    <source>
        <dbReference type="PROSITE-ProRule" id="PRU00169"/>
    </source>
</evidence>
<dbReference type="SMART" id="SM00448">
    <property type="entry name" value="REC"/>
    <property type="match status" value="1"/>
</dbReference>
<dbReference type="GO" id="GO:0000976">
    <property type="term" value="F:transcription cis-regulatory region binding"/>
    <property type="evidence" value="ECO:0007669"/>
    <property type="project" value="TreeGrafter"/>
</dbReference>
<evidence type="ECO:0000259" key="8">
    <source>
        <dbReference type="PROSITE" id="PS51755"/>
    </source>
</evidence>
<dbReference type="InterPro" id="IPR011006">
    <property type="entry name" value="CheY-like_superfamily"/>
</dbReference>
<evidence type="ECO:0000256" key="2">
    <source>
        <dbReference type="ARBA" id="ARBA00023012"/>
    </source>
</evidence>
<name>A0A4P8IQ01_9BURK</name>
<dbReference type="Gene3D" id="1.10.10.10">
    <property type="entry name" value="Winged helix-like DNA-binding domain superfamily/Winged helix DNA-binding domain"/>
    <property type="match status" value="1"/>
</dbReference>
<dbReference type="Proteomes" id="UP000298656">
    <property type="component" value="Chromosome 1"/>
</dbReference>
<dbReference type="GO" id="GO:0006355">
    <property type="term" value="P:regulation of DNA-templated transcription"/>
    <property type="evidence" value="ECO:0007669"/>
    <property type="project" value="InterPro"/>
</dbReference>
<feature type="domain" description="Response regulatory" evidence="7">
    <location>
        <begin position="2"/>
        <end position="116"/>
    </location>
</feature>
<dbReference type="SUPFAM" id="SSF52172">
    <property type="entry name" value="CheY-like"/>
    <property type="match status" value="1"/>
</dbReference>
<dbReference type="KEGG" id="tvl:FAZ95_19545"/>
<dbReference type="InterPro" id="IPR001789">
    <property type="entry name" value="Sig_transdc_resp-reg_receiver"/>
</dbReference>
<keyword evidence="3 5" id="KW-0238">DNA-binding</keyword>
<dbReference type="PROSITE" id="PS51755">
    <property type="entry name" value="OMPR_PHOB"/>
    <property type="match status" value="1"/>
</dbReference>
<evidence type="ECO:0000313" key="10">
    <source>
        <dbReference type="Proteomes" id="UP000298656"/>
    </source>
</evidence>
<dbReference type="PANTHER" id="PTHR48111:SF40">
    <property type="entry name" value="PHOSPHATE REGULON TRANSCRIPTIONAL REGULATORY PROTEIN PHOB"/>
    <property type="match status" value="1"/>
</dbReference>
<dbReference type="InterPro" id="IPR036388">
    <property type="entry name" value="WH-like_DNA-bd_sf"/>
</dbReference>
<evidence type="ECO:0000313" key="9">
    <source>
        <dbReference type="EMBL" id="QCP51148.1"/>
    </source>
</evidence>
<feature type="domain" description="OmpR/PhoB-type" evidence="8">
    <location>
        <begin position="127"/>
        <end position="226"/>
    </location>
</feature>
<dbReference type="Gene3D" id="3.40.50.2300">
    <property type="match status" value="1"/>
</dbReference>
<evidence type="ECO:0000256" key="3">
    <source>
        <dbReference type="ARBA" id="ARBA00023125"/>
    </source>
</evidence>
<dbReference type="GO" id="GO:0032993">
    <property type="term" value="C:protein-DNA complex"/>
    <property type="evidence" value="ECO:0007669"/>
    <property type="project" value="TreeGrafter"/>
</dbReference>
<sequence>MRIALIEPDSRHAEVMDRLLFAGGHTCQPFTNSSDFFAWIDTQTCDLLITDQWAGDLPSEDVILAARAILPGLPAMVMIHAPRESEIVASLHAGADDCISKPARGPELLARVDALLRRAAVRRPPSPSRGRFGEYAFDVARGLARFDGQFVALTPKECRFALLLFANLGRPVSRAHILESVWATRRDLKSRTLDTHASRLRTKLQLHPERGYSLSPLYGFGYQLDRLFAEPPAKRTKGAKGTRSPGGADRDEKESSIETL</sequence>
<dbReference type="CDD" id="cd00383">
    <property type="entry name" value="trans_reg_C"/>
    <property type="match status" value="1"/>
</dbReference>
<dbReference type="CDD" id="cd00156">
    <property type="entry name" value="REC"/>
    <property type="match status" value="1"/>
</dbReference>
<keyword evidence="1 4" id="KW-0597">Phosphoprotein</keyword>
<dbReference type="InterPro" id="IPR001867">
    <property type="entry name" value="OmpR/PhoB-type_DNA-bd"/>
</dbReference>
<feature type="region of interest" description="Disordered" evidence="6">
    <location>
        <begin position="231"/>
        <end position="260"/>
    </location>
</feature>
<dbReference type="AlphaFoldDB" id="A0A4P8IQ01"/>
<dbReference type="SUPFAM" id="SSF46894">
    <property type="entry name" value="C-terminal effector domain of the bipartite response regulators"/>
    <property type="match status" value="1"/>
</dbReference>
<dbReference type="InterPro" id="IPR016032">
    <property type="entry name" value="Sig_transdc_resp-reg_C-effctor"/>
</dbReference>
<dbReference type="OrthoDB" id="9802426at2"/>
<keyword evidence="10" id="KW-1185">Reference proteome</keyword>
<evidence type="ECO:0000256" key="5">
    <source>
        <dbReference type="PROSITE-ProRule" id="PRU01091"/>
    </source>
</evidence>
<dbReference type="Pfam" id="PF00486">
    <property type="entry name" value="Trans_reg_C"/>
    <property type="match status" value="1"/>
</dbReference>
<reference evidence="9 10" key="1">
    <citation type="submission" date="2019-05" db="EMBL/GenBank/DDBJ databases">
        <title>Burkholderia sp. DHOD12, isolated from subtropical forest soil.</title>
        <authorList>
            <person name="Gao Z.-H."/>
            <person name="Qiu L.-H."/>
        </authorList>
    </citation>
    <scope>NUCLEOTIDE SEQUENCE [LARGE SCALE GENOMIC DNA]</scope>
    <source>
        <strain evidence="9 10">DHOD12</strain>
    </source>
</reference>
<dbReference type="GO" id="GO:0005829">
    <property type="term" value="C:cytosol"/>
    <property type="evidence" value="ECO:0007669"/>
    <property type="project" value="TreeGrafter"/>
</dbReference>
<feature type="modified residue" description="4-aspartylphosphate" evidence="4">
    <location>
        <position position="51"/>
    </location>
</feature>
<dbReference type="RefSeq" id="WP_137333954.1">
    <property type="nucleotide sequence ID" value="NZ_CP040077.1"/>
</dbReference>
<feature type="compositionally biased region" description="Basic and acidic residues" evidence="6">
    <location>
        <begin position="248"/>
        <end position="260"/>
    </location>
</feature>
<proteinExistence type="predicted"/>
<gene>
    <name evidence="9" type="ORF">FAZ95_19545</name>
</gene>
<dbReference type="InterPro" id="IPR039420">
    <property type="entry name" value="WalR-like"/>
</dbReference>
<evidence type="ECO:0000259" key="7">
    <source>
        <dbReference type="PROSITE" id="PS50110"/>
    </source>
</evidence>
<dbReference type="GO" id="GO:0000156">
    <property type="term" value="F:phosphorelay response regulator activity"/>
    <property type="evidence" value="ECO:0007669"/>
    <property type="project" value="TreeGrafter"/>
</dbReference>
<organism evidence="9 10">
    <name type="scientific">Trinickia violacea</name>
    <dbReference type="NCBI Taxonomy" id="2571746"/>
    <lineage>
        <taxon>Bacteria</taxon>
        <taxon>Pseudomonadati</taxon>
        <taxon>Pseudomonadota</taxon>
        <taxon>Betaproteobacteria</taxon>
        <taxon>Burkholderiales</taxon>
        <taxon>Burkholderiaceae</taxon>
        <taxon>Trinickia</taxon>
    </lineage>
</organism>
<dbReference type="PROSITE" id="PS50110">
    <property type="entry name" value="RESPONSE_REGULATORY"/>
    <property type="match status" value="1"/>
</dbReference>